<evidence type="ECO:0000313" key="5">
    <source>
        <dbReference type="Proteomes" id="UP000524237"/>
    </source>
</evidence>
<organism evidence="4 5">
    <name type="scientific">Alpinimonas psychrophila</name>
    <dbReference type="NCBI Taxonomy" id="748908"/>
    <lineage>
        <taxon>Bacteria</taxon>
        <taxon>Bacillati</taxon>
        <taxon>Actinomycetota</taxon>
        <taxon>Actinomycetes</taxon>
        <taxon>Micrococcales</taxon>
        <taxon>Microbacteriaceae</taxon>
        <taxon>Alpinimonas</taxon>
    </lineage>
</organism>
<feature type="transmembrane region" description="Helical" evidence="3">
    <location>
        <begin position="400"/>
        <end position="419"/>
    </location>
</feature>
<dbReference type="Gene3D" id="2.40.260.10">
    <property type="entry name" value="Sortase"/>
    <property type="match status" value="1"/>
</dbReference>
<gene>
    <name evidence="4" type="ORF">FB555_000097</name>
</gene>
<keyword evidence="5" id="KW-1185">Reference proteome</keyword>
<keyword evidence="1" id="KW-0378">Hydrolase</keyword>
<reference evidence="4 5" key="1">
    <citation type="submission" date="2020-07" db="EMBL/GenBank/DDBJ databases">
        <title>Sequencing the genomes of 1000 actinobacteria strains.</title>
        <authorList>
            <person name="Klenk H.-P."/>
        </authorList>
    </citation>
    <scope>NUCLEOTIDE SEQUENCE [LARGE SCALE GENOMIC DNA]</scope>
    <source>
        <strain evidence="4 5">DSM 23737</strain>
    </source>
</reference>
<keyword evidence="3" id="KW-0812">Transmembrane</keyword>
<dbReference type="Pfam" id="PF04203">
    <property type="entry name" value="Sortase"/>
    <property type="match status" value="1"/>
</dbReference>
<dbReference type="InterPro" id="IPR023365">
    <property type="entry name" value="Sortase_dom-sf"/>
</dbReference>
<dbReference type="AlphaFoldDB" id="A0A7W3JRT5"/>
<dbReference type="InterPro" id="IPR005754">
    <property type="entry name" value="Sortase"/>
</dbReference>
<dbReference type="GO" id="GO:0016787">
    <property type="term" value="F:hydrolase activity"/>
    <property type="evidence" value="ECO:0007669"/>
    <property type="project" value="UniProtKB-KW"/>
</dbReference>
<evidence type="ECO:0000256" key="2">
    <source>
        <dbReference type="SAM" id="MobiDB-lite"/>
    </source>
</evidence>
<keyword evidence="3" id="KW-1133">Transmembrane helix</keyword>
<sequence length="427" mass="46017">MSDPKNHETPFWRKLTDSFASSATKIIAHWSAPARADRAASKNEQAAERARRMPPKGWKPGQPYIFETQDETRVEAATDPAHFEPGGPEPVRHESGAQTAPQHGTGLGSHRISDGKRPRKPPKRPRNFVPGGKYAGAPSARPPIVLTRRELITRNSLAVLSVLILGLIINIFILGNLQHSAAQQQLTNTFRVQLSDATAPVSEGDYQKFLLTDGVPVALIDIPSIGVREVIVEGTSSSVLKAGPGHRRDTVLPGQSGVSVIMGRAAAYGGPFSRLQELKPGDPFSVITGQGKQTFEVLGLRYAGDPSPAAMKAGSSRIILETARGPAFVPTGIVRVDAQLTSAVQPSGQRQTTFVTLPAADRELATDTRSIWALVFALQFLVLIEVALVWAFVRVGLQRTWVVFVPLFLLAGLLVADQVTSLLPNLL</sequence>
<comment type="caution">
    <text evidence="4">The sequence shown here is derived from an EMBL/GenBank/DDBJ whole genome shotgun (WGS) entry which is preliminary data.</text>
</comment>
<name>A0A7W3JRT5_9MICO</name>
<feature type="compositionally biased region" description="Basic and acidic residues" evidence="2">
    <location>
        <begin position="35"/>
        <end position="51"/>
    </location>
</feature>
<dbReference type="RefSeq" id="WP_246323489.1">
    <property type="nucleotide sequence ID" value="NZ_JACGWU010000001.1"/>
</dbReference>
<protein>
    <submittedName>
        <fullName evidence="4">LPXTG-site transpeptidase (Sortase) family protein</fullName>
    </submittedName>
</protein>
<feature type="compositionally biased region" description="Basic residues" evidence="2">
    <location>
        <begin position="117"/>
        <end position="126"/>
    </location>
</feature>
<keyword evidence="3" id="KW-0472">Membrane</keyword>
<dbReference type="EMBL" id="JACGWU010000001">
    <property type="protein sequence ID" value="MBA8828026.1"/>
    <property type="molecule type" value="Genomic_DNA"/>
</dbReference>
<evidence type="ECO:0000256" key="1">
    <source>
        <dbReference type="ARBA" id="ARBA00022801"/>
    </source>
</evidence>
<dbReference type="Proteomes" id="UP000524237">
    <property type="component" value="Unassembled WGS sequence"/>
</dbReference>
<feature type="region of interest" description="Disordered" evidence="2">
    <location>
        <begin position="30"/>
        <end position="135"/>
    </location>
</feature>
<proteinExistence type="predicted"/>
<evidence type="ECO:0000256" key="3">
    <source>
        <dbReference type="SAM" id="Phobius"/>
    </source>
</evidence>
<evidence type="ECO:0000313" key="4">
    <source>
        <dbReference type="EMBL" id="MBA8828026.1"/>
    </source>
</evidence>
<dbReference type="SUPFAM" id="SSF63817">
    <property type="entry name" value="Sortase"/>
    <property type="match status" value="1"/>
</dbReference>
<accession>A0A7W3JRT5</accession>
<feature type="transmembrane region" description="Helical" evidence="3">
    <location>
        <begin position="157"/>
        <end position="177"/>
    </location>
</feature>
<feature type="transmembrane region" description="Helical" evidence="3">
    <location>
        <begin position="371"/>
        <end position="393"/>
    </location>
</feature>